<evidence type="ECO:0000256" key="1">
    <source>
        <dbReference type="SAM" id="Phobius"/>
    </source>
</evidence>
<protein>
    <submittedName>
        <fullName evidence="2">Uncharacterized protein</fullName>
    </submittedName>
</protein>
<keyword evidence="3" id="KW-1185">Reference proteome</keyword>
<dbReference type="KEGG" id="lrs:PX52LOC_06420"/>
<dbReference type="EMBL" id="CP042425">
    <property type="protein sequence ID" value="QEL19351.1"/>
    <property type="molecule type" value="Genomic_DNA"/>
</dbReference>
<evidence type="ECO:0000313" key="2">
    <source>
        <dbReference type="EMBL" id="QEL19351.1"/>
    </source>
</evidence>
<dbReference type="AlphaFoldDB" id="A0A5C1AJH6"/>
<keyword evidence="1" id="KW-0812">Transmembrane</keyword>
<proteinExistence type="predicted"/>
<evidence type="ECO:0000313" key="3">
    <source>
        <dbReference type="Proteomes" id="UP000324974"/>
    </source>
</evidence>
<dbReference type="Proteomes" id="UP000324974">
    <property type="component" value="Chromosome"/>
</dbReference>
<accession>A0A5C1AJH6</accession>
<reference evidence="3" key="1">
    <citation type="submission" date="2019-08" db="EMBL/GenBank/DDBJ databases">
        <title>Limnoglobus roseus gen. nov., sp. nov., a novel freshwater planctomycete with a giant genome from the family Gemmataceae.</title>
        <authorList>
            <person name="Kulichevskaya I.S."/>
            <person name="Naumoff D.G."/>
            <person name="Miroshnikov K."/>
            <person name="Ivanova A."/>
            <person name="Philippov D.A."/>
            <person name="Hakobyan A."/>
            <person name="Rijpstra I.C."/>
            <person name="Sinninghe Damste J.S."/>
            <person name="Liesack W."/>
            <person name="Dedysh S.N."/>
        </authorList>
    </citation>
    <scope>NUCLEOTIDE SEQUENCE [LARGE SCALE GENOMIC DNA]</scope>
    <source>
        <strain evidence="3">PX52</strain>
    </source>
</reference>
<name>A0A5C1AJH6_9BACT</name>
<dbReference type="RefSeq" id="WP_168219315.1">
    <property type="nucleotide sequence ID" value="NZ_CP042425.1"/>
</dbReference>
<gene>
    <name evidence="2" type="ORF">PX52LOC_06420</name>
</gene>
<keyword evidence="1" id="KW-1133">Transmembrane helix</keyword>
<organism evidence="2 3">
    <name type="scientific">Limnoglobus roseus</name>
    <dbReference type="NCBI Taxonomy" id="2598579"/>
    <lineage>
        <taxon>Bacteria</taxon>
        <taxon>Pseudomonadati</taxon>
        <taxon>Planctomycetota</taxon>
        <taxon>Planctomycetia</taxon>
        <taxon>Gemmatales</taxon>
        <taxon>Gemmataceae</taxon>
        <taxon>Limnoglobus</taxon>
    </lineage>
</organism>
<feature type="transmembrane region" description="Helical" evidence="1">
    <location>
        <begin position="12"/>
        <end position="30"/>
    </location>
</feature>
<keyword evidence="1" id="KW-0472">Membrane</keyword>
<sequence>MNPDENWFVKMLILTLSIIAAYFIALPYVMKASMTWDITIPPRTPYEAPSLPDRTVP</sequence>